<reference evidence="2 3" key="1">
    <citation type="journal article" date="2012" name="J. Bacteriol.">
        <title>Draft genome sequence of Streptomyces globisporus C-1027, which produces an antitumor antibiotic consisting of a nine-membered enediyne with a chromoprotein.</title>
        <authorList>
            <person name="Wang L."/>
            <person name="Wang S."/>
            <person name="He Q."/>
            <person name="Yu T."/>
            <person name="Li Q."/>
            <person name="Hong B."/>
        </authorList>
    </citation>
    <scope>NUCLEOTIDE SEQUENCE [LARGE SCALE GENOMIC DNA]</scope>
    <source>
        <strain evidence="2 3">C-1027</strain>
    </source>
</reference>
<proteinExistence type="predicted"/>
<gene>
    <name evidence="2" type="ORF">WQO_29360</name>
</gene>
<organism evidence="2 3">
    <name type="scientific">Streptomyces globisporus C-1027</name>
    <dbReference type="NCBI Taxonomy" id="1172567"/>
    <lineage>
        <taxon>Bacteria</taxon>
        <taxon>Bacillati</taxon>
        <taxon>Actinomycetota</taxon>
        <taxon>Actinomycetes</taxon>
        <taxon>Kitasatosporales</taxon>
        <taxon>Streptomycetaceae</taxon>
        <taxon>Streptomyces</taxon>
    </lineage>
</organism>
<dbReference type="STRING" id="1172567.WQO_29360"/>
<sequence length="74" mass="7862">MRMSEPHVGWTMEQRAGVKRYVQFASACAFVGIALAIFLIVSGSSGGWALLAIIGCISAIGCFFINRGKNGRAP</sequence>
<name>A0A0U3MA37_STRGL</name>
<dbReference type="KEGG" id="sgb:WQO_29360"/>
<feature type="transmembrane region" description="Helical" evidence="1">
    <location>
        <begin position="21"/>
        <end position="41"/>
    </location>
</feature>
<keyword evidence="1" id="KW-0812">Transmembrane</keyword>
<dbReference type="AlphaFoldDB" id="A0A0U3MA37"/>
<dbReference type="Proteomes" id="UP000064183">
    <property type="component" value="Chromosome"/>
</dbReference>
<protein>
    <submittedName>
        <fullName evidence="2">Uncharacterized protein</fullName>
    </submittedName>
</protein>
<dbReference type="EMBL" id="CP013738">
    <property type="protein sequence ID" value="ALU97082.1"/>
    <property type="molecule type" value="Genomic_DNA"/>
</dbReference>
<evidence type="ECO:0000313" key="3">
    <source>
        <dbReference type="Proteomes" id="UP000064183"/>
    </source>
</evidence>
<feature type="transmembrane region" description="Helical" evidence="1">
    <location>
        <begin position="47"/>
        <end position="65"/>
    </location>
</feature>
<keyword evidence="1" id="KW-1133">Transmembrane helix</keyword>
<evidence type="ECO:0000256" key="1">
    <source>
        <dbReference type="SAM" id="Phobius"/>
    </source>
</evidence>
<keyword evidence="1" id="KW-0472">Membrane</keyword>
<evidence type="ECO:0000313" key="2">
    <source>
        <dbReference type="EMBL" id="ALU97082.1"/>
    </source>
</evidence>
<accession>A0A0U3MA37</accession>